<dbReference type="EMBL" id="QDKP01000047">
    <property type="protein sequence ID" value="PVM78443.1"/>
    <property type="molecule type" value="Genomic_DNA"/>
</dbReference>
<accession>A0A2T9J9C6</accession>
<sequence>MNKPSKPFTKDVATDPELSGADLDAWLSRNEDALEALVAEADAQGGERSVLDVEKLIAEETSRFLQVQRKA</sequence>
<gene>
    <name evidence="1" type="ORF">DDF65_15445</name>
</gene>
<evidence type="ECO:0000313" key="1">
    <source>
        <dbReference type="EMBL" id="PVM78443.1"/>
    </source>
</evidence>
<name>A0A2T9J9C6_9CAUL</name>
<comment type="caution">
    <text evidence="1">The sequence shown here is derived from an EMBL/GenBank/DDBJ whole genome shotgun (WGS) entry which is preliminary data.</text>
</comment>
<organism evidence="1 2">
    <name type="scientific">Caulobacter radicis</name>
    <dbReference type="NCBI Taxonomy" id="2172650"/>
    <lineage>
        <taxon>Bacteria</taxon>
        <taxon>Pseudomonadati</taxon>
        <taxon>Pseudomonadota</taxon>
        <taxon>Alphaproteobacteria</taxon>
        <taxon>Caulobacterales</taxon>
        <taxon>Caulobacteraceae</taxon>
        <taxon>Caulobacter</taxon>
    </lineage>
</organism>
<keyword evidence="2" id="KW-1185">Reference proteome</keyword>
<dbReference type="AlphaFoldDB" id="A0A2T9J9C6"/>
<dbReference type="RefSeq" id="WP_116568549.1">
    <property type="nucleotide sequence ID" value="NZ_QDKP01000047.1"/>
</dbReference>
<proteinExistence type="predicted"/>
<evidence type="ECO:0000313" key="2">
    <source>
        <dbReference type="Proteomes" id="UP000244913"/>
    </source>
</evidence>
<protein>
    <submittedName>
        <fullName evidence="1">Uncharacterized protein</fullName>
    </submittedName>
</protein>
<reference evidence="1 2" key="1">
    <citation type="submission" date="2018-04" db="EMBL/GenBank/DDBJ databases">
        <title>The genome sequence of Caulobacter sp. 736.</title>
        <authorList>
            <person name="Gao J."/>
            <person name="Sun J."/>
        </authorList>
    </citation>
    <scope>NUCLEOTIDE SEQUENCE [LARGE SCALE GENOMIC DNA]</scope>
    <source>
        <strain evidence="1 2">736</strain>
    </source>
</reference>
<dbReference type="Proteomes" id="UP000244913">
    <property type="component" value="Unassembled WGS sequence"/>
</dbReference>